<keyword evidence="2" id="KW-1185">Reference proteome</keyword>
<evidence type="ECO:0000313" key="2">
    <source>
        <dbReference type="Proteomes" id="UP000570361"/>
    </source>
</evidence>
<gene>
    <name evidence="1" type="ORF">FHS18_006011</name>
</gene>
<proteinExistence type="predicted"/>
<dbReference type="Proteomes" id="UP000570361">
    <property type="component" value="Unassembled WGS sequence"/>
</dbReference>
<reference evidence="1 2" key="1">
    <citation type="submission" date="2020-08" db="EMBL/GenBank/DDBJ databases">
        <title>Genomic Encyclopedia of Type Strains, Phase III (KMG-III): the genomes of soil and plant-associated and newly described type strains.</title>
        <authorList>
            <person name="Whitman W."/>
        </authorList>
    </citation>
    <scope>NUCLEOTIDE SEQUENCE [LARGE SCALE GENOMIC DNA]</scope>
    <source>
        <strain evidence="1 2">CECT 5862</strain>
    </source>
</reference>
<protein>
    <submittedName>
        <fullName evidence="1">Uncharacterized protein</fullName>
    </submittedName>
</protein>
<accession>A0A7W5B4R1</accession>
<comment type="caution">
    <text evidence="1">The sequence shown here is derived from an EMBL/GenBank/DDBJ whole genome shotgun (WGS) entry which is preliminary data.</text>
</comment>
<organism evidence="1 2">
    <name type="scientific">Paenibacillus phyllosphaerae</name>
    <dbReference type="NCBI Taxonomy" id="274593"/>
    <lineage>
        <taxon>Bacteria</taxon>
        <taxon>Bacillati</taxon>
        <taxon>Bacillota</taxon>
        <taxon>Bacilli</taxon>
        <taxon>Bacillales</taxon>
        <taxon>Paenibacillaceae</taxon>
        <taxon>Paenibacillus</taxon>
    </lineage>
</organism>
<sequence>MAIGIKYSTGPVENAIRLDTLPGLSRVVFAKVLNNGSRRTTVTVRLFRLNGAKVLVDSRTLTLNPGSSSVVDLVVADLFQFEVQFIVRNKNVLVSAWGKNRNGVPVAVHRFTQQELNKTFIDL</sequence>
<evidence type="ECO:0000313" key="1">
    <source>
        <dbReference type="EMBL" id="MBB3113896.1"/>
    </source>
</evidence>
<name>A0A7W5B4R1_9BACL</name>
<dbReference type="RefSeq" id="WP_183603963.1">
    <property type="nucleotide sequence ID" value="NZ_JACHXK010000023.1"/>
</dbReference>
<dbReference type="AlphaFoldDB" id="A0A7W5B4R1"/>
<dbReference type="EMBL" id="JACHXK010000023">
    <property type="protein sequence ID" value="MBB3113896.1"/>
    <property type="molecule type" value="Genomic_DNA"/>
</dbReference>